<proteinExistence type="predicted"/>
<evidence type="ECO:0000313" key="1">
    <source>
        <dbReference type="EMBL" id="MBB3840229.1"/>
    </source>
</evidence>
<evidence type="ECO:0000313" key="2">
    <source>
        <dbReference type="Proteomes" id="UP000541352"/>
    </source>
</evidence>
<gene>
    <name evidence="1" type="ORF">FHS57_004249</name>
</gene>
<reference evidence="1 2" key="1">
    <citation type="submission" date="2020-08" db="EMBL/GenBank/DDBJ databases">
        <title>Genomic Encyclopedia of Type Strains, Phase IV (KMG-IV): sequencing the most valuable type-strain genomes for metagenomic binning, comparative biology and taxonomic classification.</title>
        <authorList>
            <person name="Goeker M."/>
        </authorList>
    </citation>
    <scope>NUCLEOTIDE SEQUENCE [LARGE SCALE GENOMIC DNA]</scope>
    <source>
        <strain evidence="1 2">DSM 17976</strain>
    </source>
</reference>
<sequence length="63" mass="7247">MKKTAPKRAVFKNQCPKSYRVCPLVTRDIPSFKNLECLSVEETNQQVSKAQIDKFNSLQICPF</sequence>
<protein>
    <submittedName>
        <fullName evidence="1">Uncharacterized protein</fullName>
    </submittedName>
</protein>
<dbReference type="EMBL" id="JACIBY010000010">
    <property type="protein sequence ID" value="MBB3840229.1"/>
    <property type="molecule type" value="Genomic_DNA"/>
</dbReference>
<comment type="caution">
    <text evidence="1">The sequence shown here is derived from an EMBL/GenBank/DDBJ whole genome shotgun (WGS) entry which is preliminary data.</text>
</comment>
<organism evidence="1 2">
    <name type="scientific">Runella defluvii</name>
    <dbReference type="NCBI Taxonomy" id="370973"/>
    <lineage>
        <taxon>Bacteria</taxon>
        <taxon>Pseudomonadati</taxon>
        <taxon>Bacteroidota</taxon>
        <taxon>Cytophagia</taxon>
        <taxon>Cytophagales</taxon>
        <taxon>Spirosomataceae</taxon>
        <taxon>Runella</taxon>
    </lineage>
</organism>
<accession>A0A7W5ZR97</accession>
<dbReference type="Proteomes" id="UP000541352">
    <property type="component" value="Unassembled WGS sequence"/>
</dbReference>
<keyword evidence="2" id="KW-1185">Reference proteome</keyword>
<dbReference type="AlphaFoldDB" id="A0A7W5ZR97"/>
<name>A0A7W5ZR97_9BACT</name>